<feature type="domain" description="DAGKc" evidence="1">
    <location>
        <begin position="20"/>
        <end position="157"/>
    </location>
</feature>
<organism evidence="2">
    <name type="scientific">freshwater metagenome</name>
    <dbReference type="NCBI Taxonomy" id="449393"/>
    <lineage>
        <taxon>unclassified sequences</taxon>
        <taxon>metagenomes</taxon>
        <taxon>ecological metagenomes</taxon>
    </lineage>
</organism>
<proteinExistence type="predicted"/>
<dbReference type="InterPro" id="IPR017438">
    <property type="entry name" value="ATP-NAD_kinase_N"/>
</dbReference>
<reference evidence="2" key="1">
    <citation type="submission" date="2020-05" db="EMBL/GenBank/DDBJ databases">
        <authorList>
            <person name="Chiriac C."/>
            <person name="Salcher M."/>
            <person name="Ghai R."/>
            <person name="Kavagutti S V."/>
        </authorList>
    </citation>
    <scope>NUCLEOTIDE SEQUENCE</scope>
</reference>
<dbReference type="EMBL" id="CAESGF010000002">
    <property type="protein sequence ID" value="CAB4362746.1"/>
    <property type="molecule type" value="Genomic_DNA"/>
</dbReference>
<dbReference type="EMBL" id="CAFBOL010000009">
    <property type="protein sequence ID" value="CAB4977257.1"/>
    <property type="molecule type" value="Genomic_DNA"/>
</dbReference>
<gene>
    <name evidence="3" type="ORF">UFOPK2656_00529</name>
    <name evidence="4" type="ORF">UFOPK3099_02063</name>
    <name evidence="5" type="ORF">UFOPK3267_00696</name>
    <name evidence="6" type="ORF">UFOPK3651_00297</name>
    <name evidence="7" type="ORF">UFOPK3931_00573</name>
    <name evidence="2" type="ORF">UFOPK4189_00526</name>
</gene>
<evidence type="ECO:0000313" key="7">
    <source>
        <dbReference type="EMBL" id="CAB4977257.1"/>
    </source>
</evidence>
<evidence type="ECO:0000313" key="6">
    <source>
        <dbReference type="EMBL" id="CAB4912406.1"/>
    </source>
</evidence>
<dbReference type="PANTHER" id="PTHR12358">
    <property type="entry name" value="SPHINGOSINE KINASE"/>
    <property type="match status" value="1"/>
</dbReference>
<dbReference type="EMBL" id="CAFBMT010000001">
    <property type="protein sequence ID" value="CAB4912406.1"/>
    <property type="molecule type" value="Genomic_DNA"/>
</dbReference>
<dbReference type="PROSITE" id="PS50146">
    <property type="entry name" value="DAGK"/>
    <property type="match status" value="1"/>
</dbReference>
<evidence type="ECO:0000313" key="3">
    <source>
        <dbReference type="EMBL" id="CAB4708772.1"/>
    </source>
</evidence>
<protein>
    <submittedName>
        <fullName evidence="2">Unannotated protein</fullName>
    </submittedName>
</protein>
<dbReference type="InterPro" id="IPR001206">
    <property type="entry name" value="Diacylglycerol_kinase_cat_dom"/>
</dbReference>
<dbReference type="SUPFAM" id="SSF111331">
    <property type="entry name" value="NAD kinase/diacylglycerol kinase-like"/>
    <property type="match status" value="1"/>
</dbReference>
<dbReference type="EMBL" id="CAEZYF010000002">
    <property type="protein sequence ID" value="CAB4708772.1"/>
    <property type="molecule type" value="Genomic_DNA"/>
</dbReference>
<dbReference type="SMART" id="SM00046">
    <property type="entry name" value="DAGKc"/>
    <property type="match status" value="1"/>
</dbReference>
<evidence type="ECO:0000259" key="1">
    <source>
        <dbReference type="PROSITE" id="PS50146"/>
    </source>
</evidence>
<evidence type="ECO:0000313" key="5">
    <source>
        <dbReference type="EMBL" id="CAB4848400.1"/>
    </source>
</evidence>
<dbReference type="EMBL" id="CAFBIY010000026">
    <property type="protein sequence ID" value="CAB4848400.1"/>
    <property type="molecule type" value="Genomic_DNA"/>
</dbReference>
<name>A0A6J6A404_9ZZZZ</name>
<dbReference type="Gene3D" id="2.60.200.40">
    <property type="match status" value="1"/>
</dbReference>
<dbReference type="GO" id="GO:0016301">
    <property type="term" value="F:kinase activity"/>
    <property type="evidence" value="ECO:0007669"/>
    <property type="project" value="InterPro"/>
</dbReference>
<dbReference type="InterPro" id="IPR050187">
    <property type="entry name" value="Lipid_Phosphate_FormReg"/>
</dbReference>
<sequence>MASPNPTLELPRPTPLHVPFLSLRILLVVNAFASSVTARNTVVVHRALAEDRGHGGNDVEVVETNRRGHATRFAQDAARRGFDVVIGFGGDGTLNEVATGVAGTDTALGVLPGGSTNVFARTLGMPNDPALAVRQLAEGIAARDIEPIGLGKVNGRYFCFHTGVGYDAAVVKEVERRASMKRWLGHPLFIYAALRTWMVKYDRGAPHFTVTTPSAPPVQDGYFTIVLNTNPYTYLGNRPLDLSPAASLDRGLVAITFRSMQISAILGGLGGALKGGGVRASNTLDLQTDLTELTISHDVPFPYQLDGDYLGETRRLEFSHVPDAVRLVRPALQLP</sequence>
<dbReference type="AlphaFoldDB" id="A0A6J6A404"/>
<dbReference type="Pfam" id="PF00781">
    <property type="entry name" value="DAGK_cat"/>
    <property type="match status" value="1"/>
</dbReference>
<dbReference type="Gene3D" id="3.40.50.10330">
    <property type="entry name" value="Probable inorganic polyphosphate/atp-NAD kinase, domain 1"/>
    <property type="match status" value="1"/>
</dbReference>
<dbReference type="PANTHER" id="PTHR12358:SF54">
    <property type="entry name" value="SPHINGOSINE KINASE RELATED PROTEIN"/>
    <property type="match status" value="1"/>
</dbReference>
<evidence type="ECO:0000313" key="4">
    <source>
        <dbReference type="EMBL" id="CAB4830786.1"/>
    </source>
</evidence>
<dbReference type="InterPro" id="IPR016064">
    <property type="entry name" value="NAD/diacylglycerol_kinase_sf"/>
</dbReference>
<evidence type="ECO:0000313" key="2">
    <source>
        <dbReference type="EMBL" id="CAB4362746.1"/>
    </source>
</evidence>
<dbReference type="EMBL" id="CAFAAV010000183">
    <property type="protein sequence ID" value="CAB4830786.1"/>
    <property type="molecule type" value="Genomic_DNA"/>
</dbReference>
<accession>A0A6J6A404</accession>